<dbReference type="InterPro" id="IPR003105">
    <property type="entry name" value="SRA_YDG"/>
</dbReference>
<feature type="domain" description="SET" evidence="6">
    <location>
        <begin position="501"/>
        <end position="644"/>
    </location>
</feature>
<dbReference type="GO" id="GO:0005634">
    <property type="term" value="C:nucleus"/>
    <property type="evidence" value="ECO:0007669"/>
    <property type="project" value="UniProtKB-SubCell"/>
</dbReference>
<feature type="domain" description="YDG" evidence="8">
    <location>
        <begin position="216"/>
        <end position="363"/>
    </location>
</feature>
<dbReference type="InterPro" id="IPR015947">
    <property type="entry name" value="PUA-like_sf"/>
</dbReference>
<dbReference type="Pfam" id="PF05033">
    <property type="entry name" value="Pre-SET"/>
    <property type="match status" value="1"/>
</dbReference>
<dbReference type="InterPro" id="IPR007728">
    <property type="entry name" value="Pre-SET_dom"/>
</dbReference>
<dbReference type="SUPFAM" id="SSF82199">
    <property type="entry name" value="SET domain"/>
    <property type="match status" value="1"/>
</dbReference>
<dbReference type="InterPro" id="IPR025794">
    <property type="entry name" value="H3-K9-MeTrfase_plant"/>
</dbReference>
<keyword evidence="4 5" id="KW-0539">Nucleus</keyword>
<dbReference type="SMART" id="SM00468">
    <property type="entry name" value="PreSET"/>
    <property type="match status" value="1"/>
</dbReference>
<dbReference type="Gene3D" id="2.170.270.10">
    <property type="entry name" value="SET domain"/>
    <property type="match status" value="1"/>
</dbReference>
<keyword evidence="10" id="KW-1185">Reference proteome</keyword>
<dbReference type="AlphaFoldDB" id="A0AA35ZEA9"/>
<dbReference type="Gene3D" id="2.30.280.10">
    <property type="entry name" value="SRA-YDG"/>
    <property type="match status" value="1"/>
</dbReference>
<dbReference type="PANTHER" id="PTHR45660:SF3">
    <property type="entry name" value="HISTONE-LYSINE N-METHYLTRANSFERASE FAMILY MEMBER SUVH9"/>
    <property type="match status" value="1"/>
</dbReference>
<proteinExistence type="predicted"/>
<evidence type="ECO:0000256" key="3">
    <source>
        <dbReference type="ARBA" id="ARBA00022853"/>
    </source>
</evidence>
<evidence type="ECO:0008006" key="11">
    <source>
        <dbReference type="Google" id="ProtNLM"/>
    </source>
</evidence>
<dbReference type="PROSITE" id="PS51015">
    <property type="entry name" value="YDG"/>
    <property type="match status" value="1"/>
</dbReference>
<dbReference type="EMBL" id="OX465082">
    <property type="protein sequence ID" value="CAI9290569.1"/>
    <property type="molecule type" value="Genomic_DNA"/>
</dbReference>
<dbReference type="InterPro" id="IPR046341">
    <property type="entry name" value="SET_dom_sf"/>
</dbReference>
<dbReference type="GO" id="GO:0005694">
    <property type="term" value="C:chromosome"/>
    <property type="evidence" value="ECO:0007669"/>
    <property type="project" value="UniProtKB-SubCell"/>
</dbReference>
<dbReference type="GO" id="GO:0003690">
    <property type="term" value="F:double-stranded DNA binding"/>
    <property type="evidence" value="ECO:0007669"/>
    <property type="project" value="TreeGrafter"/>
</dbReference>
<dbReference type="Pfam" id="PF02182">
    <property type="entry name" value="SAD_SRA"/>
    <property type="match status" value="1"/>
</dbReference>
<dbReference type="FunFam" id="2.30.280.10:FF:000003">
    <property type="entry name" value="Histone-lysine N-methyltransferase, H3 lysine-9 specific SUVH5"/>
    <property type="match status" value="1"/>
</dbReference>
<dbReference type="InterPro" id="IPR051357">
    <property type="entry name" value="H3K9_HMTase_SUVAR3-9"/>
</dbReference>
<feature type="domain" description="Pre-SET" evidence="7">
    <location>
        <begin position="440"/>
        <end position="498"/>
    </location>
</feature>
<evidence type="ECO:0000256" key="4">
    <source>
        <dbReference type="ARBA" id="ARBA00023242"/>
    </source>
</evidence>
<dbReference type="SMART" id="SM00317">
    <property type="entry name" value="SET"/>
    <property type="match status" value="1"/>
</dbReference>
<dbReference type="SUPFAM" id="SSF88697">
    <property type="entry name" value="PUA domain-like"/>
    <property type="match status" value="1"/>
</dbReference>
<evidence type="ECO:0000256" key="1">
    <source>
        <dbReference type="ARBA" id="ARBA00004286"/>
    </source>
</evidence>
<dbReference type="Proteomes" id="UP001177003">
    <property type="component" value="Chromosome 6"/>
</dbReference>
<dbReference type="PROSITE" id="PS50867">
    <property type="entry name" value="PRE_SET"/>
    <property type="match status" value="1"/>
</dbReference>
<dbReference type="PANTHER" id="PTHR45660">
    <property type="entry name" value="HISTONE-LYSINE N-METHYLTRANSFERASE SETMAR"/>
    <property type="match status" value="1"/>
</dbReference>
<evidence type="ECO:0000259" key="8">
    <source>
        <dbReference type="PROSITE" id="PS51015"/>
    </source>
</evidence>
<dbReference type="InterPro" id="IPR001214">
    <property type="entry name" value="SET_dom"/>
</dbReference>
<keyword evidence="3" id="KW-0156">Chromatin regulator</keyword>
<evidence type="ECO:0000259" key="6">
    <source>
        <dbReference type="PROSITE" id="PS50280"/>
    </source>
</evidence>
<accession>A0AA35ZEA9</accession>
<gene>
    <name evidence="9" type="ORF">LSALG_LOCUS29757</name>
</gene>
<sequence length="692" mass="77711">MGSLIDLNLYPDPPNTTTIATGYADTAAISIIPKVEPKLEPLDESVDVPPESNSNPILGLISQPTTALVEHSEVDESNVYSEYNRISEMFRTAFAKDMETYDEIQATDPDAQAIVPVPEENQLSTVVVPSRRKNPSRSSELVRVTNLGIEDERYFRDVVRKTRMIYDSLRVLVVMEDDKRRSFGIVSTPRARGDLKASAVMKDRGLWLNRDKRIVGEIPGVHVGDVFFFRMELCVVGMHGQVQAGIDYLTSNQSSNREPIATSVIVSGGYEDDEDAGDVIVYTGHGGQDKNNKQVVHQKLEGGNLAMERSMHYGIEVRVIRGFKYEGSPSGKVYVYDGLYKIIEAWFDVGKSGFGVYKFKLVRMENQTEMGSALLKLAENLRTKPLEVRPVGYISFDISMKKENIPVFLFNDIDNNHEPMYYDYLKTSVFPPFVYHQVGGGCMCVSGCSKDCFCAQKNGGEFAYDSNGLLVRGKPLIFECGPFCRCPPNCQNRVSQKGVRNRFEVFRSRETGWGVRSLDLIQAGSFICEYSGVVLTREQAQLFTMNGDSLIYPNRFSERWAEWGDLSQIFSDYVKPSYPCVPPLDFAMDVSRMRNLACYMSHSSSPNVLVQLVLYDHSNLAFPHLMLFAMENIPPLRELSIDYGQADELLDASCSEVQGVEAVNMLCRKICNVFNAVIQKRLPPISCHVVKL</sequence>
<dbReference type="PROSITE" id="PS51575">
    <property type="entry name" value="SAM_MT43_SUVAR39_2"/>
    <property type="match status" value="1"/>
</dbReference>
<dbReference type="SMART" id="SM00466">
    <property type="entry name" value="SRA"/>
    <property type="match status" value="1"/>
</dbReference>
<dbReference type="PROSITE" id="PS50280">
    <property type="entry name" value="SET"/>
    <property type="match status" value="1"/>
</dbReference>
<evidence type="ECO:0000313" key="9">
    <source>
        <dbReference type="EMBL" id="CAI9290569.1"/>
    </source>
</evidence>
<evidence type="ECO:0000256" key="5">
    <source>
        <dbReference type="PROSITE-ProRule" id="PRU00358"/>
    </source>
</evidence>
<keyword evidence="2" id="KW-0158">Chromosome</keyword>
<dbReference type="GO" id="GO:0042054">
    <property type="term" value="F:histone methyltransferase activity"/>
    <property type="evidence" value="ECO:0007669"/>
    <property type="project" value="InterPro"/>
</dbReference>
<evidence type="ECO:0000256" key="2">
    <source>
        <dbReference type="ARBA" id="ARBA00022454"/>
    </source>
</evidence>
<name>A0AA35ZEA9_LACSI</name>
<dbReference type="PROSITE" id="PS50890">
    <property type="entry name" value="PUA"/>
    <property type="match status" value="1"/>
</dbReference>
<dbReference type="InterPro" id="IPR036987">
    <property type="entry name" value="SRA-YDG_sf"/>
</dbReference>
<dbReference type="GO" id="GO:0008270">
    <property type="term" value="F:zinc ion binding"/>
    <property type="evidence" value="ECO:0007669"/>
    <property type="project" value="InterPro"/>
</dbReference>
<evidence type="ECO:0000313" key="10">
    <source>
        <dbReference type="Proteomes" id="UP001177003"/>
    </source>
</evidence>
<protein>
    <recommendedName>
        <fullName evidence="11">Histone-lysine N-methyltransferase</fullName>
    </recommendedName>
</protein>
<organism evidence="9 10">
    <name type="scientific">Lactuca saligna</name>
    <name type="common">Willowleaf lettuce</name>
    <dbReference type="NCBI Taxonomy" id="75948"/>
    <lineage>
        <taxon>Eukaryota</taxon>
        <taxon>Viridiplantae</taxon>
        <taxon>Streptophyta</taxon>
        <taxon>Embryophyta</taxon>
        <taxon>Tracheophyta</taxon>
        <taxon>Spermatophyta</taxon>
        <taxon>Magnoliopsida</taxon>
        <taxon>eudicotyledons</taxon>
        <taxon>Gunneridae</taxon>
        <taxon>Pentapetalae</taxon>
        <taxon>asterids</taxon>
        <taxon>campanulids</taxon>
        <taxon>Asterales</taxon>
        <taxon>Asteraceae</taxon>
        <taxon>Cichorioideae</taxon>
        <taxon>Cichorieae</taxon>
        <taxon>Lactucinae</taxon>
        <taxon>Lactuca</taxon>
    </lineage>
</organism>
<evidence type="ECO:0000259" key="7">
    <source>
        <dbReference type="PROSITE" id="PS50867"/>
    </source>
</evidence>
<reference evidence="9" key="1">
    <citation type="submission" date="2023-04" db="EMBL/GenBank/DDBJ databases">
        <authorList>
            <person name="Vijverberg K."/>
            <person name="Xiong W."/>
            <person name="Schranz E."/>
        </authorList>
    </citation>
    <scope>NUCLEOTIDE SEQUENCE</scope>
</reference>
<dbReference type="Pfam" id="PF00856">
    <property type="entry name" value="SET"/>
    <property type="match status" value="1"/>
</dbReference>
<comment type="subcellular location">
    <subcellularLocation>
        <location evidence="1">Chromosome</location>
    </subcellularLocation>
    <subcellularLocation>
        <location evidence="5">Nucleus</location>
    </subcellularLocation>
</comment>